<dbReference type="CDD" id="cd00739">
    <property type="entry name" value="DHPS"/>
    <property type="match status" value="1"/>
</dbReference>
<dbReference type="InterPro" id="IPR006390">
    <property type="entry name" value="DHP_synth_dom"/>
</dbReference>
<organism evidence="13 14">
    <name type="scientific">Dictyobacter vulcani</name>
    <dbReference type="NCBI Taxonomy" id="2607529"/>
    <lineage>
        <taxon>Bacteria</taxon>
        <taxon>Bacillati</taxon>
        <taxon>Chloroflexota</taxon>
        <taxon>Ktedonobacteria</taxon>
        <taxon>Ktedonobacterales</taxon>
        <taxon>Dictyobacteraceae</taxon>
        <taxon>Dictyobacter</taxon>
    </lineage>
</organism>
<protein>
    <recommendedName>
        <fullName evidence="6">Dihydropteroate synthase</fullName>
        <ecNumber evidence="5">2.5.1.15</ecNumber>
    </recommendedName>
    <alternativeName>
        <fullName evidence="11">Dihydropteroate pyrophosphorylase</fullName>
    </alternativeName>
</protein>
<dbReference type="AlphaFoldDB" id="A0A5J4KII6"/>
<reference evidence="13 14" key="1">
    <citation type="submission" date="2019-10" db="EMBL/GenBank/DDBJ databases">
        <title>Dictyobacter vulcani sp. nov., within the class Ktedonobacteria, isolated from soil of volcanic Mt. Zao.</title>
        <authorList>
            <person name="Zheng Y."/>
            <person name="Wang C.M."/>
            <person name="Sakai Y."/>
            <person name="Abe K."/>
            <person name="Yokota A."/>
            <person name="Yabe S."/>
        </authorList>
    </citation>
    <scope>NUCLEOTIDE SEQUENCE [LARGE SCALE GENOMIC DNA]</scope>
    <source>
        <strain evidence="13 14">W12</strain>
    </source>
</reference>
<dbReference type="InterPro" id="IPR011005">
    <property type="entry name" value="Dihydropteroate_synth-like_sf"/>
</dbReference>
<dbReference type="Proteomes" id="UP000326912">
    <property type="component" value="Unassembled WGS sequence"/>
</dbReference>
<keyword evidence="9" id="KW-0460">Magnesium</keyword>
<dbReference type="PANTHER" id="PTHR20941">
    <property type="entry name" value="FOLATE SYNTHESIS PROTEINS"/>
    <property type="match status" value="1"/>
</dbReference>
<comment type="pathway">
    <text evidence="3">Cofactor biosynthesis; tetrahydrofolate biosynthesis; 7,8-dihydrofolate from 2-amino-4-hydroxy-6-hydroxymethyl-7,8-dihydropteridine diphosphate and 4-aminobenzoate: step 1/2.</text>
</comment>
<evidence type="ECO:0000256" key="2">
    <source>
        <dbReference type="ARBA" id="ARBA00001946"/>
    </source>
</evidence>
<feature type="domain" description="Pterin-binding" evidence="12">
    <location>
        <begin position="34"/>
        <end position="286"/>
    </location>
</feature>
<dbReference type="Pfam" id="PF00809">
    <property type="entry name" value="Pterin_bind"/>
    <property type="match status" value="1"/>
</dbReference>
<gene>
    <name evidence="13" type="ORF">KDW_08940</name>
</gene>
<evidence type="ECO:0000256" key="4">
    <source>
        <dbReference type="ARBA" id="ARBA00009503"/>
    </source>
</evidence>
<evidence type="ECO:0000256" key="6">
    <source>
        <dbReference type="ARBA" id="ARBA00016919"/>
    </source>
</evidence>
<dbReference type="GO" id="GO:0046654">
    <property type="term" value="P:tetrahydrofolate biosynthetic process"/>
    <property type="evidence" value="ECO:0007669"/>
    <property type="project" value="TreeGrafter"/>
</dbReference>
<comment type="cofactor">
    <cofactor evidence="2">
        <name>Mg(2+)</name>
        <dbReference type="ChEBI" id="CHEBI:18420"/>
    </cofactor>
</comment>
<keyword evidence="14" id="KW-1185">Reference proteome</keyword>
<dbReference type="NCBIfam" id="TIGR01496">
    <property type="entry name" value="DHPS"/>
    <property type="match status" value="1"/>
</dbReference>
<evidence type="ECO:0000256" key="7">
    <source>
        <dbReference type="ARBA" id="ARBA00022679"/>
    </source>
</evidence>
<dbReference type="InterPro" id="IPR045031">
    <property type="entry name" value="DHP_synth-like"/>
</dbReference>
<dbReference type="PANTHER" id="PTHR20941:SF1">
    <property type="entry name" value="FOLIC ACID SYNTHESIS PROTEIN FOL1"/>
    <property type="match status" value="1"/>
</dbReference>
<dbReference type="GO" id="GO:0046872">
    <property type="term" value="F:metal ion binding"/>
    <property type="evidence" value="ECO:0007669"/>
    <property type="project" value="UniProtKB-KW"/>
</dbReference>
<evidence type="ECO:0000256" key="8">
    <source>
        <dbReference type="ARBA" id="ARBA00022723"/>
    </source>
</evidence>
<comment type="similarity">
    <text evidence="4">Belongs to the DHPS family.</text>
</comment>
<comment type="catalytic activity">
    <reaction evidence="1">
        <text>(7,8-dihydropterin-6-yl)methyl diphosphate + 4-aminobenzoate = 7,8-dihydropteroate + diphosphate</text>
        <dbReference type="Rhea" id="RHEA:19949"/>
        <dbReference type="ChEBI" id="CHEBI:17836"/>
        <dbReference type="ChEBI" id="CHEBI:17839"/>
        <dbReference type="ChEBI" id="CHEBI:33019"/>
        <dbReference type="ChEBI" id="CHEBI:72950"/>
        <dbReference type="EC" id="2.5.1.15"/>
    </reaction>
</comment>
<dbReference type="GO" id="GO:0004156">
    <property type="term" value="F:dihydropteroate synthase activity"/>
    <property type="evidence" value="ECO:0007669"/>
    <property type="project" value="UniProtKB-EC"/>
</dbReference>
<evidence type="ECO:0000256" key="9">
    <source>
        <dbReference type="ARBA" id="ARBA00022842"/>
    </source>
</evidence>
<dbReference type="PROSITE" id="PS50972">
    <property type="entry name" value="PTERIN_BINDING"/>
    <property type="match status" value="1"/>
</dbReference>
<evidence type="ECO:0000313" key="14">
    <source>
        <dbReference type="Proteomes" id="UP000326912"/>
    </source>
</evidence>
<dbReference type="EMBL" id="BKZW01000001">
    <property type="protein sequence ID" value="GER86732.1"/>
    <property type="molecule type" value="Genomic_DNA"/>
</dbReference>
<dbReference type="InterPro" id="IPR000489">
    <property type="entry name" value="Pterin-binding_dom"/>
</dbReference>
<evidence type="ECO:0000259" key="12">
    <source>
        <dbReference type="PROSITE" id="PS50972"/>
    </source>
</evidence>
<dbReference type="FunFam" id="3.20.20.20:FF:000006">
    <property type="entry name" value="Dihydropteroate synthase"/>
    <property type="match status" value="1"/>
</dbReference>
<dbReference type="SUPFAM" id="SSF51717">
    <property type="entry name" value="Dihydropteroate synthetase-like"/>
    <property type="match status" value="1"/>
</dbReference>
<comment type="caution">
    <text evidence="13">The sequence shown here is derived from an EMBL/GenBank/DDBJ whole genome shotgun (WGS) entry which is preliminary data.</text>
</comment>
<dbReference type="GO" id="GO:0005829">
    <property type="term" value="C:cytosol"/>
    <property type="evidence" value="ECO:0007669"/>
    <property type="project" value="TreeGrafter"/>
</dbReference>
<evidence type="ECO:0000256" key="5">
    <source>
        <dbReference type="ARBA" id="ARBA00012458"/>
    </source>
</evidence>
<keyword evidence="8" id="KW-0479">Metal-binding</keyword>
<evidence type="ECO:0000256" key="11">
    <source>
        <dbReference type="ARBA" id="ARBA00030193"/>
    </source>
</evidence>
<keyword evidence="10" id="KW-0289">Folate biosynthesis</keyword>
<evidence type="ECO:0000256" key="3">
    <source>
        <dbReference type="ARBA" id="ARBA00004763"/>
    </source>
</evidence>
<dbReference type="RefSeq" id="WP_233097609.1">
    <property type="nucleotide sequence ID" value="NZ_BKZW01000001.1"/>
</dbReference>
<accession>A0A5J4KII6</accession>
<dbReference type="EC" id="2.5.1.15" evidence="5"/>
<dbReference type="Gene3D" id="3.20.20.20">
    <property type="entry name" value="Dihydropteroate synthase-like"/>
    <property type="match status" value="1"/>
</dbReference>
<evidence type="ECO:0000256" key="1">
    <source>
        <dbReference type="ARBA" id="ARBA00000012"/>
    </source>
</evidence>
<dbReference type="GO" id="GO:0046656">
    <property type="term" value="P:folic acid biosynthetic process"/>
    <property type="evidence" value="ECO:0007669"/>
    <property type="project" value="UniProtKB-KW"/>
</dbReference>
<sequence length="301" mass="32509">MSEQKDGFIMASLLATTFSPTQWSDYRIEWGRSTYVMGIVNATPDSFSGDGLQTDGDWIQRAVAQAQQFVADGATFIDVGGESTRPHAELVTAAQEIERVVPLIQALRAALPAEIIISIDSYKAEVADQALIAGANIINDIWALQQDPAMAEVARAHGVPVVLMANMRGYQKHEIVSDVTRFLSTAIDRALAAGIAWEHIIIDPGIGFGTTPEENLTLLRRLGELRVLGRPLLLGTSRKSTIGLVLGGLPPAERIEGTAATVALGIEQGADIVRVHDVREMMRVVKMSDAIVRGTFQQSLI</sequence>
<evidence type="ECO:0000313" key="13">
    <source>
        <dbReference type="EMBL" id="GER86732.1"/>
    </source>
</evidence>
<name>A0A5J4KII6_9CHLR</name>
<evidence type="ECO:0000256" key="10">
    <source>
        <dbReference type="ARBA" id="ARBA00022909"/>
    </source>
</evidence>
<keyword evidence="7" id="KW-0808">Transferase</keyword>
<proteinExistence type="inferred from homology"/>